<dbReference type="Pfam" id="PF01331">
    <property type="entry name" value="mRNA_cap_enzyme"/>
    <property type="match status" value="1"/>
</dbReference>
<dbReference type="GO" id="GO:0006370">
    <property type="term" value="P:7-methylguanosine mRNA capping"/>
    <property type="evidence" value="ECO:0007669"/>
    <property type="project" value="InterPro"/>
</dbReference>
<evidence type="ECO:0000313" key="2">
    <source>
        <dbReference type="EMBL" id="CAG8632875.1"/>
    </source>
</evidence>
<protein>
    <submittedName>
        <fullName evidence="2">10098_t:CDS:1</fullName>
    </submittedName>
</protein>
<feature type="non-terminal residue" evidence="2">
    <location>
        <position position="1"/>
    </location>
</feature>
<organism evidence="2 3">
    <name type="scientific">Paraglomus brasilianum</name>
    <dbReference type="NCBI Taxonomy" id="144538"/>
    <lineage>
        <taxon>Eukaryota</taxon>
        <taxon>Fungi</taxon>
        <taxon>Fungi incertae sedis</taxon>
        <taxon>Mucoromycota</taxon>
        <taxon>Glomeromycotina</taxon>
        <taxon>Glomeromycetes</taxon>
        <taxon>Paraglomerales</taxon>
        <taxon>Paraglomeraceae</taxon>
        <taxon>Paraglomus</taxon>
    </lineage>
</organism>
<dbReference type="Proteomes" id="UP000789739">
    <property type="component" value="Unassembled WGS sequence"/>
</dbReference>
<dbReference type="AlphaFoldDB" id="A0A9N9DEM9"/>
<dbReference type="SUPFAM" id="SSF56091">
    <property type="entry name" value="DNA ligase/mRNA capping enzyme, catalytic domain"/>
    <property type="match status" value="1"/>
</dbReference>
<reference evidence="2" key="1">
    <citation type="submission" date="2021-06" db="EMBL/GenBank/DDBJ databases">
        <authorList>
            <person name="Kallberg Y."/>
            <person name="Tangrot J."/>
            <person name="Rosling A."/>
        </authorList>
    </citation>
    <scope>NUCLEOTIDE SEQUENCE</scope>
    <source>
        <strain evidence="2">BR232B</strain>
    </source>
</reference>
<dbReference type="PANTHER" id="PTHR10367:SF17">
    <property type="entry name" value="MRNA-CAPPING ENZYME"/>
    <property type="match status" value="1"/>
</dbReference>
<evidence type="ECO:0000259" key="1">
    <source>
        <dbReference type="Pfam" id="PF01331"/>
    </source>
</evidence>
<accession>A0A9N9DEM9</accession>
<gene>
    <name evidence="2" type="ORF">PBRASI_LOCUS9350</name>
</gene>
<dbReference type="GO" id="GO:0005524">
    <property type="term" value="F:ATP binding"/>
    <property type="evidence" value="ECO:0007669"/>
    <property type="project" value="InterPro"/>
</dbReference>
<sequence>MNSSIPNLPGLPVDVDRVAELKTRVKDLLRTGQTGYFVCEKTDGLRVLVLIVLNANRQQEVYLIDRKNIYRFVPHIEFPVPGDNTFTTFQDGTIFDGELVLDKEADGS</sequence>
<dbReference type="OrthoDB" id="200924at2759"/>
<proteinExistence type="predicted"/>
<name>A0A9N9DEM9_9GLOM</name>
<dbReference type="EMBL" id="CAJVPI010001991">
    <property type="protein sequence ID" value="CAG8632875.1"/>
    <property type="molecule type" value="Genomic_DNA"/>
</dbReference>
<dbReference type="InterPro" id="IPR001339">
    <property type="entry name" value="mRNA_cap_enzyme_adenylation"/>
</dbReference>
<dbReference type="GO" id="GO:0004484">
    <property type="term" value="F:mRNA guanylyltransferase activity"/>
    <property type="evidence" value="ECO:0007669"/>
    <property type="project" value="InterPro"/>
</dbReference>
<evidence type="ECO:0000313" key="3">
    <source>
        <dbReference type="Proteomes" id="UP000789739"/>
    </source>
</evidence>
<dbReference type="PANTHER" id="PTHR10367">
    <property type="entry name" value="MRNA-CAPPING ENZYME"/>
    <property type="match status" value="1"/>
</dbReference>
<feature type="domain" description="mRNA capping enzyme adenylation" evidence="1">
    <location>
        <begin position="30"/>
        <end position="104"/>
    </location>
</feature>
<comment type="caution">
    <text evidence="2">The sequence shown here is derived from an EMBL/GenBank/DDBJ whole genome shotgun (WGS) entry which is preliminary data.</text>
</comment>
<keyword evidence="3" id="KW-1185">Reference proteome</keyword>
<dbReference type="InterPro" id="IPR051029">
    <property type="entry name" value="mRNA_Capping_Enz/RNA_Phosphat"/>
</dbReference>
<dbReference type="Gene3D" id="3.30.470.30">
    <property type="entry name" value="DNA ligase/mRNA capping enzyme"/>
    <property type="match status" value="1"/>
</dbReference>